<keyword evidence="4 6" id="KW-0067">ATP-binding</keyword>
<dbReference type="InterPro" id="IPR011545">
    <property type="entry name" value="DEAD/DEAH_box_helicase_dom"/>
</dbReference>
<evidence type="ECO:0000313" key="11">
    <source>
        <dbReference type="Proteomes" id="UP001360560"/>
    </source>
</evidence>
<keyword evidence="5 6" id="KW-0694">RNA-binding</keyword>
<keyword evidence="11" id="KW-1185">Reference proteome</keyword>
<dbReference type="Pfam" id="PF00271">
    <property type="entry name" value="Helicase_C"/>
    <property type="match status" value="1"/>
</dbReference>
<dbReference type="GeneID" id="90070944"/>
<evidence type="ECO:0000313" key="10">
    <source>
        <dbReference type="EMBL" id="GMM32965.1"/>
    </source>
</evidence>
<dbReference type="GO" id="GO:0070013">
    <property type="term" value="C:intracellular organelle lumen"/>
    <property type="evidence" value="ECO:0007669"/>
    <property type="project" value="UniProtKB-ARBA"/>
</dbReference>
<name>A0AAV5QDE0_9ASCO</name>
<dbReference type="InterPro" id="IPR014001">
    <property type="entry name" value="Helicase_ATP-bd"/>
</dbReference>
<evidence type="ECO:0000256" key="1">
    <source>
        <dbReference type="ARBA" id="ARBA00022741"/>
    </source>
</evidence>
<dbReference type="AlphaFoldDB" id="A0AAV5QDE0"/>
<evidence type="ECO:0000256" key="3">
    <source>
        <dbReference type="ARBA" id="ARBA00022806"/>
    </source>
</evidence>
<feature type="domain" description="Helicase ATP-binding" evidence="8">
    <location>
        <begin position="237"/>
        <end position="435"/>
    </location>
</feature>
<dbReference type="GO" id="GO:0003723">
    <property type="term" value="F:RNA binding"/>
    <property type="evidence" value="ECO:0007669"/>
    <property type="project" value="UniProtKB-UniRule"/>
</dbReference>
<dbReference type="GO" id="GO:0005524">
    <property type="term" value="F:ATP binding"/>
    <property type="evidence" value="ECO:0007669"/>
    <property type="project" value="UniProtKB-UniRule"/>
</dbReference>
<feature type="compositionally biased region" description="Acidic residues" evidence="7">
    <location>
        <begin position="19"/>
        <end position="35"/>
    </location>
</feature>
<protein>
    <recommendedName>
        <fullName evidence="6">ATP-dependent RNA helicase</fullName>
        <ecNumber evidence="6">3.6.4.13</ecNumber>
    </recommendedName>
</protein>
<dbReference type="SMART" id="SM00490">
    <property type="entry name" value="HELICc"/>
    <property type="match status" value="1"/>
</dbReference>
<evidence type="ECO:0000256" key="6">
    <source>
        <dbReference type="RuleBase" id="RU365068"/>
    </source>
</evidence>
<accession>A0AAV5QDE0</accession>
<evidence type="ECO:0000256" key="4">
    <source>
        <dbReference type="ARBA" id="ARBA00022840"/>
    </source>
</evidence>
<evidence type="ECO:0000256" key="5">
    <source>
        <dbReference type="ARBA" id="ARBA00022884"/>
    </source>
</evidence>
<evidence type="ECO:0000256" key="2">
    <source>
        <dbReference type="ARBA" id="ARBA00022801"/>
    </source>
</evidence>
<dbReference type="EMBL" id="BTFZ01000001">
    <property type="protein sequence ID" value="GMM32965.1"/>
    <property type="molecule type" value="Genomic_DNA"/>
</dbReference>
<gene>
    <name evidence="10" type="ORF">DASC09_002900</name>
</gene>
<feature type="region of interest" description="Disordered" evidence="7">
    <location>
        <begin position="1"/>
        <end position="101"/>
    </location>
</feature>
<dbReference type="PANTHER" id="PTHR24031">
    <property type="entry name" value="RNA HELICASE"/>
    <property type="match status" value="1"/>
</dbReference>
<feature type="domain" description="Helicase C-terminal" evidence="9">
    <location>
        <begin position="461"/>
        <end position="642"/>
    </location>
</feature>
<feature type="compositionally biased region" description="Acidic residues" evidence="7">
    <location>
        <begin position="65"/>
        <end position="74"/>
    </location>
</feature>
<dbReference type="GO" id="GO:0016787">
    <property type="term" value="F:hydrolase activity"/>
    <property type="evidence" value="ECO:0007669"/>
    <property type="project" value="UniProtKB-KW"/>
</dbReference>
<dbReference type="SMART" id="SM00487">
    <property type="entry name" value="DEXDc"/>
    <property type="match status" value="1"/>
</dbReference>
<dbReference type="CDD" id="cd18787">
    <property type="entry name" value="SF2_C_DEAD"/>
    <property type="match status" value="1"/>
</dbReference>
<dbReference type="EC" id="3.6.4.13" evidence="6"/>
<dbReference type="Gene3D" id="3.40.50.300">
    <property type="entry name" value="P-loop containing nucleotide triphosphate hydrolases"/>
    <property type="match status" value="2"/>
</dbReference>
<dbReference type="SUPFAM" id="SSF52540">
    <property type="entry name" value="P-loop containing nucleoside triphosphate hydrolases"/>
    <property type="match status" value="1"/>
</dbReference>
<dbReference type="PROSITE" id="PS51192">
    <property type="entry name" value="HELICASE_ATP_BIND_1"/>
    <property type="match status" value="1"/>
</dbReference>
<evidence type="ECO:0000259" key="9">
    <source>
        <dbReference type="PROSITE" id="PS51194"/>
    </source>
</evidence>
<dbReference type="CDD" id="cd17956">
    <property type="entry name" value="DEADc_DDX51"/>
    <property type="match status" value="1"/>
</dbReference>
<evidence type="ECO:0000256" key="7">
    <source>
        <dbReference type="SAM" id="MobiDB-lite"/>
    </source>
</evidence>
<dbReference type="PROSITE" id="PS51194">
    <property type="entry name" value="HELICASE_CTER"/>
    <property type="match status" value="1"/>
</dbReference>
<dbReference type="Proteomes" id="UP001360560">
    <property type="component" value="Unassembled WGS sequence"/>
</dbReference>
<organism evidence="10 11">
    <name type="scientific">Saccharomycopsis crataegensis</name>
    <dbReference type="NCBI Taxonomy" id="43959"/>
    <lineage>
        <taxon>Eukaryota</taxon>
        <taxon>Fungi</taxon>
        <taxon>Dikarya</taxon>
        <taxon>Ascomycota</taxon>
        <taxon>Saccharomycotina</taxon>
        <taxon>Saccharomycetes</taxon>
        <taxon>Saccharomycopsidaceae</taxon>
        <taxon>Saccharomycopsis</taxon>
    </lineage>
</organism>
<dbReference type="GO" id="GO:0003724">
    <property type="term" value="F:RNA helicase activity"/>
    <property type="evidence" value="ECO:0007669"/>
    <property type="project" value="UniProtKB-EC"/>
</dbReference>
<dbReference type="InterPro" id="IPR001650">
    <property type="entry name" value="Helicase_C-like"/>
</dbReference>
<comment type="caution">
    <text evidence="10">The sequence shown here is derived from an EMBL/GenBank/DDBJ whole genome shotgun (WGS) entry which is preliminary data.</text>
</comment>
<comment type="function">
    <text evidence="6">RNA helicase.</text>
</comment>
<keyword evidence="1 6" id="KW-0547">Nucleotide-binding</keyword>
<dbReference type="Pfam" id="PF00270">
    <property type="entry name" value="DEAD"/>
    <property type="match status" value="1"/>
</dbReference>
<dbReference type="InterPro" id="IPR027417">
    <property type="entry name" value="P-loop_NTPase"/>
</dbReference>
<proteinExistence type="inferred from homology"/>
<keyword evidence="2 6" id="KW-0378">Hydrolase</keyword>
<comment type="domain">
    <text evidence="6">The Q motif is unique to and characteristic of the DEAD box family of RNA helicases and controls ATP binding and hydrolysis.</text>
</comment>
<reference evidence="10 11" key="1">
    <citation type="journal article" date="2023" name="Elife">
        <title>Identification of key yeast species and microbe-microbe interactions impacting larval growth of Drosophila in the wild.</title>
        <authorList>
            <person name="Mure A."/>
            <person name="Sugiura Y."/>
            <person name="Maeda R."/>
            <person name="Honda K."/>
            <person name="Sakurai N."/>
            <person name="Takahashi Y."/>
            <person name="Watada M."/>
            <person name="Katoh T."/>
            <person name="Gotoh A."/>
            <person name="Gotoh Y."/>
            <person name="Taniguchi I."/>
            <person name="Nakamura K."/>
            <person name="Hayashi T."/>
            <person name="Katayama T."/>
            <person name="Uemura T."/>
            <person name="Hattori Y."/>
        </authorList>
    </citation>
    <scope>NUCLEOTIDE SEQUENCE [LARGE SCALE GENOMIC DNA]</scope>
    <source>
        <strain evidence="10 11">SC-9</strain>
    </source>
</reference>
<feature type="compositionally biased region" description="Acidic residues" evidence="7">
    <location>
        <begin position="43"/>
        <end position="55"/>
    </location>
</feature>
<comment type="catalytic activity">
    <reaction evidence="6">
        <text>ATP + H2O = ADP + phosphate + H(+)</text>
        <dbReference type="Rhea" id="RHEA:13065"/>
        <dbReference type="ChEBI" id="CHEBI:15377"/>
        <dbReference type="ChEBI" id="CHEBI:15378"/>
        <dbReference type="ChEBI" id="CHEBI:30616"/>
        <dbReference type="ChEBI" id="CHEBI:43474"/>
        <dbReference type="ChEBI" id="CHEBI:456216"/>
        <dbReference type="EC" id="3.6.4.13"/>
    </reaction>
</comment>
<dbReference type="RefSeq" id="XP_064849965.1">
    <property type="nucleotide sequence ID" value="XM_064993893.1"/>
</dbReference>
<evidence type="ECO:0000259" key="8">
    <source>
        <dbReference type="PROSITE" id="PS51192"/>
    </source>
</evidence>
<keyword evidence="3 6" id="KW-0347">Helicase</keyword>
<sequence>MFASRYVPESSRKRSYESSESESESGSDSDSDGGEQIEKPLEVEQEDSDNNDDETSQPSDKEEKDSESESEDESVSSNKSEDSESESENMPNEVDDSNQTKHSSIFKRLKASLDISKKLVDIDQDQEEMSDDGSRAVEPAELVPIPQPELPKDKRVYLSSNVNGGNLDYIAKPVYYASTTTKPFDTLFNEIFGSSPNKYQQLVSNLKSNNFESAFSVQLAVFNELVSKNKCFTSPINSPNNNNGDLLVNAATGSGKTLAYLIPILMSLSNRIVPKLSCIILVPTRPLVNQVLATVNSLTKNLGLNVIASNSNLSIKKEMEKFQNFKPDILISTPGRLVDYLTYNDKNDDYETQSTGYKLNLRYLQFLVIDEVDRLLNQSFQNWINIVNKKIESDKLPVAHNEVFNYSIQKLLFSATLHNDVNKLSSFNFYKPKLLVVDDDKFANNDANTGLDSSFYKVPENLQEFEIFVNKEFESFKPLLLLKSLIENHSFKNILVFTKSNESSLRLTKLLNLLYTNYQRFYSQELPQEIEIHYLNSTVSGNNKKKILNRFTSDKINILVVTDLVSRGLDLTNVEKVINYDLPISSTDYVHRIGRCARAYNYGEAITMICGNGDRKWFNKITKPIKRKNEIKKLLFSQEKESEGAKLVLTELENKFYNDSLAQLQDAVLSRG</sequence>
<comment type="similarity">
    <text evidence="6">Belongs to the DEAD box helicase family.</text>
</comment>